<organism evidence="5 6">
    <name type="scientific">Anaeramoeba flamelloides</name>
    <dbReference type="NCBI Taxonomy" id="1746091"/>
    <lineage>
        <taxon>Eukaryota</taxon>
        <taxon>Metamonada</taxon>
        <taxon>Anaeramoebidae</taxon>
        <taxon>Anaeramoeba</taxon>
    </lineage>
</organism>
<dbReference type="Proteomes" id="UP001150062">
    <property type="component" value="Unassembled WGS sequence"/>
</dbReference>
<reference evidence="5" key="1">
    <citation type="submission" date="2022-08" db="EMBL/GenBank/DDBJ databases">
        <title>Novel sulfate-reducing endosymbionts in the free-living metamonad Anaeramoeba.</title>
        <authorList>
            <person name="Jerlstrom-Hultqvist J."/>
            <person name="Cepicka I."/>
            <person name="Gallot-Lavallee L."/>
            <person name="Salas-Leiva D."/>
            <person name="Curtis B.A."/>
            <person name="Zahonova K."/>
            <person name="Pipaliya S."/>
            <person name="Dacks J."/>
            <person name="Roger A.J."/>
        </authorList>
    </citation>
    <scope>NUCLEOTIDE SEQUENCE</scope>
    <source>
        <strain evidence="5">Schooner1</strain>
    </source>
</reference>
<feature type="compositionally biased region" description="Basic and acidic residues" evidence="3">
    <location>
        <begin position="36"/>
        <end position="54"/>
    </location>
</feature>
<evidence type="ECO:0000313" key="5">
    <source>
        <dbReference type="EMBL" id="KAJ6227791.1"/>
    </source>
</evidence>
<feature type="domain" description="Stealth protein CR2 conserved region 2" evidence="4">
    <location>
        <begin position="252"/>
        <end position="358"/>
    </location>
</feature>
<dbReference type="PANTHER" id="PTHR24045:SF0">
    <property type="entry name" value="N-ACETYLGLUCOSAMINE-1-PHOSPHOTRANSFERASE SUBUNITS ALPHA_BETA"/>
    <property type="match status" value="1"/>
</dbReference>
<dbReference type="InterPro" id="IPR047141">
    <property type="entry name" value="Stealth"/>
</dbReference>
<evidence type="ECO:0000313" key="6">
    <source>
        <dbReference type="Proteomes" id="UP001150062"/>
    </source>
</evidence>
<feature type="region of interest" description="Disordered" evidence="3">
    <location>
        <begin position="33"/>
        <end position="54"/>
    </location>
</feature>
<feature type="compositionally biased region" description="Basic and acidic residues" evidence="3">
    <location>
        <begin position="188"/>
        <end position="197"/>
    </location>
</feature>
<evidence type="ECO:0000259" key="4">
    <source>
        <dbReference type="Pfam" id="PF11380"/>
    </source>
</evidence>
<name>A0ABQ8X5V3_9EUKA</name>
<comment type="caution">
    <text evidence="5">The sequence shown here is derived from an EMBL/GenBank/DDBJ whole genome shotgun (WGS) entry which is preliminary data.</text>
</comment>
<evidence type="ECO:0000256" key="3">
    <source>
        <dbReference type="SAM" id="MobiDB-lite"/>
    </source>
</evidence>
<dbReference type="EMBL" id="JAOAOG010000332">
    <property type="protein sequence ID" value="KAJ6227791.1"/>
    <property type="molecule type" value="Genomic_DNA"/>
</dbReference>
<proteinExistence type="inferred from homology"/>
<sequence length="533" mass="65628">MNFKISFIKLTIALVLALLIFRTLIFRNQSTQTPKNKLEKEKEEEEKERKNEIEIKEEEIEDEQEKKNEQQMKMKNYIKKTRRENHELHKEIAHIKKTRRSEKKQLKKDWVKFENSKIRRLEDDEEDVTFYTGIEIEKDEIEIQRKELLIQRTEFDLEKREKEKKKRKPEKEKKEEKDEVETKEEENETQKEQKEEQDLLQSTTKEIDKLQKELNKEKRNLQIKKEIIEDEGKIDMVYTWGGITKDLHKRNRYNYELQFSLRSVEKYLPWINKIYILINSDTNYPYWLKPQYKLSKIIIIDRCQLFENEEDCPTYNSFAAYSIAHRIPGLSNKYILMDDDFFFNQPVKEDYFFTKNGLPICYDTRKLQRTYWRTHGLYPLAKERGYPLWKYARYTHRPIVNRRDFILKFEEQYPSFLEFVQSHKARYKHLAEDVSMIYYEFYYQNNLMKKLPEKFSKFYQTSMKHKCLIKEEFREYTKLLTTKDVICFNVNDDWSKDYQLYLEQRKVLWKFFSKLYPEVPDFERPHPDHKANT</sequence>
<keyword evidence="2" id="KW-0808">Transferase</keyword>
<feature type="region of interest" description="Disordered" evidence="3">
    <location>
        <begin position="159"/>
        <end position="202"/>
    </location>
</feature>
<keyword evidence="6" id="KW-1185">Reference proteome</keyword>
<dbReference type="InterPro" id="IPR021520">
    <property type="entry name" value="Stealth_CR2"/>
</dbReference>
<dbReference type="Pfam" id="PF11380">
    <property type="entry name" value="Stealth_CR2"/>
    <property type="match status" value="1"/>
</dbReference>
<gene>
    <name evidence="5" type="ORF">M0813_09451</name>
</gene>
<accession>A0ABQ8X5V3</accession>
<protein>
    <recommendedName>
        <fullName evidence="4">Stealth protein CR2 conserved region 2 domain-containing protein</fullName>
    </recommendedName>
</protein>
<evidence type="ECO:0000256" key="1">
    <source>
        <dbReference type="ARBA" id="ARBA00007583"/>
    </source>
</evidence>
<comment type="similarity">
    <text evidence="1">Belongs to the stealth family.</text>
</comment>
<feature type="compositionally biased region" description="Acidic residues" evidence="3">
    <location>
        <begin position="178"/>
        <end position="187"/>
    </location>
</feature>
<dbReference type="PANTHER" id="PTHR24045">
    <property type="match status" value="1"/>
</dbReference>
<evidence type="ECO:0000256" key="2">
    <source>
        <dbReference type="ARBA" id="ARBA00022679"/>
    </source>
</evidence>